<dbReference type="EMBL" id="MN032807">
    <property type="protein sequence ID" value="QDH86623.1"/>
    <property type="molecule type" value="Genomic_RNA"/>
</dbReference>
<protein>
    <recommendedName>
        <fullName evidence="2">RNA-directed RNA polymerase</fullName>
    </recommendedName>
</protein>
<name>A0A514CZ49_9VIRU</name>
<accession>A0A514CZ49</accession>
<evidence type="ECO:0008006" key="2">
    <source>
        <dbReference type="Google" id="ProtNLM"/>
    </source>
</evidence>
<gene>
    <name evidence="1" type="ORF">H2Bulk35278_000003</name>
</gene>
<organism evidence="1">
    <name type="scientific">Leviviridae sp</name>
    <dbReference type="NCBI Taxonomy" id="2027243"/>
    <lineage>
        <taxon>Viruses</taxon>
        <taxon>Riboviria</taxon>
        <taxon>Orthornavirae</taxon>
        <taxon>Lenarviricota</taxon>
        <taxon>Leviviricetes</taxon>
        <taxon>Norzivirales</taxon>
        <taxon>Fiersviridae</taxon>
    </lineage>
</organism>
<sequence length="256" mass="28620">MKSLTLFLQQVLLEQGELCGNISTSRDFKTIAARVESEGISFLTITLPSFAKDFEKSLDQGQVTDTLFTGFQRRGKLPVFLGGFLRQVFDEYTGRLIDIKDTSSEATDASTTIDAIRAIRQITLLYSKVLLPASDARVAKAFRAYIDCEQDVRDSDRRLWSSNSFEDFCLTEFEIFFSVVLSGMLSVSSTTPSYDRFMVLVQLLTTLEETLSMFSKSGLGDSSLSSLMGSTLRRVGVFFLQGSPTYKSLNPERKDL</sequence>
<proteinExistence type="predicted"/>
<evidence type="ECO:0000313" key="1">
    <source>
        <dbReference type="EMBL" id="QDH86623.1"/>
    </source>
</evidence>
<reference evidence="1" key="1">
    <citation type="submission" date="2019-05" db="EMBL/GenBank/DDBJ databases">
        <title>Metatranscriptomic reconstruction reveals RNA viruses with the potential to shape carbon cycling in soil.</title>
        <authorList>
            <person name="Starr E.P."/>
            <person name="Nuccio E."/>
            <person name="Pett-Ridge J."/>
            <person name="Banfield J.F."/>
            <person name="Firestone M.K."/>
        </authorList>
    </citation>
    <scope>NUCLEOTIDE SEQUENCE</scope>
    <source>
        <strain evidence="1">H2_Bulk_35_scaffold_278</strain>
    </source>
</reference>